<evidence type="ECO:0000313" key="2">
    <source>
        <dbReference type="Proteomes" id="UP000231162"/>
    </source>
</evidence>
<accession>A0A2M6R9S6</accession>
<evidence type="ECO:0000313" key="1">
    <source>
        <dbReference type="EMBL" id="PIS07269.1"/>
    </source>
</evidence>
<dbReference type="EMBL" id="PEZX01000004">
    <property type="protein sequence ID" value="PIS07269.1"/>
    <property type="molecule type" value="Genomic_DNA"/>
</dbReference>
<sequence length="107" mass="11669">MRIEDVKKLQDVVAVLRGSGKSLERILADMVEEVLDEQNSDTPQPQIDVAEVKRCFSALASVARTLDIVYNTQGTDELASAYQSLEKALRPILSSEDLSPSSPIPPA</sequence>
<protein>
    <submittedName>
        <fullName evidence="1">Uncharacterized protein</fullName>
    </submittedName>
</protein>
<gene>
    <name evidence="1" type="ORF">COT79_00160</name>
</gene>
<reference evidence="2" key="1">
    <citation type="submission" date="2017-09" db="EMBL/GenBank/DDBJ databases">
        <title>Depth-based differentiation of microbial function through sediment-hosted aquifers and enrichment of novel symbionts in the deep terrestrial subsurface.</title>
        <authorList>
            <person name="Probst A.J."/>
            <person name="Ladd B."/>
            <person name="Jarett J.K."/>
            <person name="Geller-Mcgrath D.E."/>
            <person name="Sieber C.M.K."/>
            <person name="Emerson J.B."/>
            <person name="Anantharaman K."/>
            <person name="Thomas B.C."/>
            <person name="Malmstrom R."/>
            <person name="Stieglmeier M."/>
            <person name="Klingl A."/>
            <person name="Woyke T."/>
            <person name="Ryan C.M."/>
            <person name="Banfield J.F."/>
        </authorList>
    </citation>
    <scope>NUCLEOTIDE SEQUENCE [LARGE SCALE GENOMIC DNA]</scope>
</reference>
<name>A0A2M6R9S6_9BACT</name>
<proteinExistence type="predicted"/>
<dbReference type="AlphaFoldDB" id="A0A2M6R9S6"/>
<comment type="caution">
    <text evidence="1">The sequence shown here is derived from an EMBL/GenBank/DDBJ whole genome shotgun (WGS) entry which is preliminary data.</text>
</comment>
<dbReference type="Proteomes" id="UP000231162">
    <property type="component" value="Unassembled WGS sequence"/>
</dbReference>
<organism evidence="1 2">
    <name type="scientific">Candidatus Berkelbacteria bacterium CG10_big_fil_rev_8_21_14_0_10_43_14</name>
    <dbReference type="NCBI Taxonomy" id="1974515"/>
    <lineage>
        <taxon>Bacteria</taxon>
        <taxon>Candidatus Berkelbacteria</taxon>
    </lineage>
</organism>